<feature type="compositionally biased region" description="Polar residues" evidence="1">
    <location>
        <begin position="69"/>
        <end position="82"/>
    </location>
</feature>
<gene>
    <name evidence="3 4" type="primary">LOC105428800</name>
</gene>
<dbReference type="RefSeq" id="XP_011639601.1">
    <property type="nucleotide sequence ID" value="XM_011641299.2"/>
</dbReference>
<dbReference type="RefSeq" id="XP_025074496.1">
    <property type="nucleotide sequence ID" value="XM_025218711.1"/>
</dbReference>
<protein>
    <submittedName>
        <fullName evidence="3 4">Uncharacterized protein LOC105428800 isoform X1</fullName>
    </submittedName>
</protein>
<dbReference type="OrthoDB" id="6357957at2759"/>
<accession>A0A6I9WF35</accession>
<dbReference type="PANTHER" id="PTHR38338:SF1">
    <property type="entry name" value="AGAP013079-PA"/>
    <property type="match status" value="1"/>
</dbReference>
<proteinExistence type="predicted"/>
<feature type="compositionally biased region" description="Low complexity" evidence="1">
    <location>
        <begin position="99"/>
        <end position="126"/>
    </location>
</feature>
<organism evidence="2 3">
    <name type="scientific">Pogonomyrmex barbatus</name>
    <name type="common">red harvester ant</name>
    <dbReference type="NCBI Taxonomy" id="144034"/>
    <lineage>
        <taxon>Eukaryota</taxon>
        <taxon>Metazoa</taxon>
        <taxon>Ecdysozoa</taxon>
        <taxon>Arthropoda</taxon>
        <taxon>Hexapoda</taxon>
        <taxon>Insecta</taxon>
        <taxon>Pterygota</taxon>
        <taxon>Neoptera</taxon>
        <taxon>Endopterygota</taxon>
        <taxon>Hymenoptera</taxon>
        <taxon>Apocrita</taxon>
        <taxon>Aculeata</taxon>
        <taxon>Formicoidea</taxon>
        <taxon>Formicidae</taxon>
        <taxon>Myrmicinae</taxon>
        <taxon>Pogonomyrmex</taxon>
    </lineage>
</organism>
<evidence type="ECO:0000313" key="3">
    <source>
        <dbReference type="RefSeq" id="XP_011639601.1"/>
    </source>
</evidence>
<evidence type="ECO:0000313" key="2">
    <source>
        <dbReference type="Proteomes" id="UP000504615"/>
    </source>
</evidence>
<dbReference type="Proteomes" id="UP000504615">
    <property type="component" value="Unplaced"/>
</dbReference>
<keyword evidence="2" id="KW-1185">Reference proteome</keyword>
<dbReference type="PANTHER" id="PTHR38338">
    <property type="entry name" value="AGAP013079-PA"/>
    <property type="match status" value="1"/>
</dbReference>
<evidence type="ECO:0000313" key="4">
    <source>
        <dbReference type="RefSeq" id="XP_025074496.1"/>
    </source>
</evidence>
<sequence length="158" mass="17544">MAFMMPVVKNEWDIYKTNRSRRSSECSNPQACRSRKVWRTGRHNRLAKCGTSERPPVSILMVSECSKSEGPSLSTSPGSDFLTSPAHRSVPLTSRHFSRTSSRASQSSLQSPSKSTGTSPPKTGSSNSLNKFHNRLVDKLKRSLKKAEDCAEDQRNLS</sequence>
<dbReference type="GeneID" id="105428800"/>
<dbReference type="KEGG" id="pbar:105428800"/>
<name>A0A6I9WF35_9HYME</name>
<dbReference type="AlphaFoldDB" id="A0A6I9WF35"/>
<evidence type="ECO:0000256" key="1">
    <source>
        <dbReference type="SAM" id="MobiDB-lite"/>
    </source>
</evidence>
<reference evidence="3 4" key="1">
    <citation type="submission" date="2025-04" db="UniProtKB">
        <authorList>
            <consortium name="RefSeq"/>
        </authorList>
    </citation>
    <scope>IDENTIFICATION</scope>
</reference>
<feature type="region of interest" description="Disordered" evidence="1">
    <location>
        <begin position="65"/>
        <end position="137"/>
    </location>
</feature>